<reference evidence="3" key="1">
    <citation type="submission" date="2017-10" db="EMBL/GenBank/DDBJ databases">
        <authorList>
            <person name="Gaisin V.A."/>
            <person name="Rysina M.S."/>
            <person name="Grouzdev D.S."/>
        </authorList>
    </citation>
    <scope>NUCLEOTIDE SEQUENCE [LARGE SCALE GENOMIC DNA]</scope>
    <source>
        <strain evidence="3">V1</strain>
    </source>
</reference>
<sequence>MIMLLAKIMEENRMLREVNDRYEEMLDLEREQVLRLREDNATIMARYIQVSGLLEDKTSAIRCESDDMECMAT</sequence>
<keyword evidence="1" id="KW-0175">Coiled coil</keyword>
<organism evidence="2 3">
    <name type="scientific">Prosthecochloris marina</name>
    <dbReference type="NCBI Taxonomy" id="2017681"/>
    <lineage>
        <taxon>Bacteria</taxon>
        <taxon>Pseudomonadati</taxon>
        <taxon>Chlorobiota</taxon>
        <taxon>Chlorobiia</taxon>
        <taxon>Chlorobiales</taxon>
        <taxon>Chlorobiaceae</taxon>
        <taxon>Prosthecochloris</taxon>
    </lineage>
</organism>
<feature type="coiled-coil region" evidence="1">
    <location>
        <begin position="5"/>
        <end position="39"/>
    </location>
</feature>
<dbReference type="Proteomes" id="UP000246278">
    <property type="component" value="Unassembled WGS sequence"/>
</dbReference>
<dbReference type="AlphaFoldDB" id="A0A317T8N2"/>
<name>A0A317T8N2_9CHLB</name>
<evidence type="ECO:0000313" key="2">
    <source>
        <dbReference type="EMBL" id="PWW83054.1"/>
    </source>
</evidence>
<comment type="caution">
    <text evidence="2">The sequence shown here is derived from an EMBL/GenBank/DDBJ whole genome shotgun (WGS) entry which is preliminary data.</text>
</comment>
<keyword evidence="3" id="KW-1185">Reference proteome</keyword>
<protein>
    <submittedName>
        <fullName evidence="2">Uncharacterized protein</fullName>
    </submittedName>
</protein>
<accession>A0A317T8N2</accession>
<dbReference type="EMBL" id="PDNZ01000001">
    <property type="protein sequence ID" value="PWW83054.1"/>
    <property type="molecule type" value="Genomic_DNA"/>
</dbReference>
<evidence type="ECO:0000313" key="3">
    <source>
        <dbReference type="Proteomes" id="UP000246278"/>
    </source>
</evidence>
<proteinExistence type="predicted"/>
<gene>
    <name evidence="2" type="ORF">CR164_00380</name>
</gene>
<evidence type="ECO:0000256" key="1">
    <source>
        <dbReference type="SAM" id="Coils"/>
    </source>
</evidence>